<accession>A0ACC2LP13</accession>
<reference evidence="1 2" key="1">
    <citation type="journal article" date="2022" name="Hortic Res">
        <title>A haplotype resolved chromosomal level avocado genome allows analysis of novel avocado genes.</title>
        <authorList>
            <person name="Nath O."/>
            <person name="Fletcher S.J."/>
            <person name="Hayward A."/>
            <person name="Shaw L.M."/>
            <person name="Masouleh A.K."/>
            <person name="Furtado A."/>
            <person name="Henry R.J."/>
            <person name="Mitter N."/>
        </authorList>
    </citation>
    <scope>NUCLEOTIDE SEQUENCE [LARGE SCALE GENOMIC DNA]</scope>
    <source>
        <strain evidence="2">cv. Hass</strain>
    </source>
</reference>
<name>A0ACC2LP13_PERAE</name>
<keyword evidence="2" id="KW-1185">Reference proteome</keyword>
<comment type="caution">
    <text evidence="1">The sequence shown here is derived from an EMBL/GenBank/DDBJ whole genome shotgun (WGS) entry which is preliminary data.</text>
</comment>
<dbReference type="EMBL" id="CM056811">
    <property type="protein sequence ID" value="KAJ8634761.1"/>
    <property type="molecule type" value="Genomic_DNA"/>
</dbReference>
<organism evidence="1 2">
    <name type="scientific">Persea americana</name>
    <name type="common">Avocado</name>
    <dbReference type="NCBI Taxonomy" id="3435"/>
    <lineage>
        <taxon>Eukaryota</taxon>
        <taxon>Viridiplantae</taxon>
        <taxon>Streptophyta</taxon>
        <taxon>Embryophyta</taxon>
        <taxon>Tracheophyta</taxon>
        <taxon>Spermatophyta</taxon>
        <taxon>Magnoliopsida</taxon>
        <taxon>Magnoliidae</taxon>
        <taxon>Laurales</taxon>
        <taxon>Lauraceae</taxon>
        <taxon>Persea</taxon>
    </lineage>
</organism>
<protein>
    <submittedName>
        <fullName evidence="1">Uncharacterized protein</fullName>
    </submittedName>
</protein>
<evidence type="ECO:0000313" key="2">
    <source>
        <dbReference type="Proteomes" id="UP001234297"/>
    </source>
</evidence>
<sequence length="1031" mass="113301">MIVNFGKKVQAGHYSENDCWCDNWKLMLNAFFSQMIARMEVSMTKALFFPLFFMHVIYTHGNQVPFRHHHPSILTDKAALLAFKKTIRDDPNMVLADWDESSSVCNFTGVVCNHPQHHRVSELNLSGTSLQGLLSPFLANLTRLRVLDLSGNELFGHIPPEFSSLRQLKALILPENHLHGPIPDSIAVLSHLDYLDLHGNQLTGVVPMLILYNCTILLYIDFSENALYGEIPPEMGNHLPYLSFFNLYSNKLSGTIPKSFSNLTHLGSLDVENNSLSGELPSETFLNKPLLEFLHLSYNHLSSHDNNTDLTPFFTALSNCSNLKELELAGNGIGGRLPSTIDQLAFGLKVISLEDNLIFGTIPPNVANLSNLTLLNLSSNLFNGTIPVEIGLLPRLEQLILSNNSLSGPIPYTVGQILTLGRLDLSQNGLSGEIPATLGNLTRLVELLLQRNQLSGRMPSSLGRCKSLNKLDLSYNRLTGRIPEEIVGLRDLGVFLNLSHNLLQGPLPLELSKLEAVQEIDLSSNNINGSIFPQLESCVAVQVINLSHNFLQGTLPESLGRLRNLETLDVSYNSMSGEIPLGLSGCNTLKQLNLSYNDFNGSIPMVGVFANFTLLSFLGNPRLCGSVFGTCHKKRLWLRKRKNLILVSAVASSSALLFIVCCLIGFKKIRLKIFPREDGISRKSTPDLKFSFPRITYKELAEATGGFDEGRLIGSGGFGHVYRGILRDGTVIAVKVLHLQTTNSTKSFNRECQVLKRIRHRNLMRIVTACSLPDFKALVLPFMANGSLESHLYPPSAPTVSGSASSDLNLIQRVCICSDIAEGMAYLHHHSPVRVIHCDLKPSNVLLNDDMTALVSDFGIARLVTSSGGNGGAENMGNSTANMLCGSIGYIAPEYGFGSNTSTKGDVYSFGILVLEMVTRKRPTDEMFVGGLSLHKWVKSHYHGRVEKVIDSSLIRSARDQSPEVKKMWEVAISELIELGILCTQEAPSTRPTMLDAADDLDRLKRYLTGDTSATFASSLGISSSTVLGED</sequence>
<dbReference type="Proteomes" id="UP001234297">
    <property type="component" value="Chromosome 3"/>
</dbReference>
<proteinExistence type="predicted"/>
<gene>
    <name evidence="1" type="ORF">MRB53_009028</name>
</gene>
<evidence type="ECO:0000313" key="1">
    <source>
        <dbReference type="EMBL" id="KAJ8634761.1"/>
    </source>
</evidence>